<name>A0ABS6EKK9_9CLOT</name>
<protein>
    <submittedName>
        <fullName evidence="2">ImmA/IrrE family metallo-endopeptidase</fullName>
    </submittedName>
</protein>
<accession>A0ABS6EKK9</accession>
<keyword evidence="3" id="KW-1185">Reference proteome</keyword>
<dbReference type="PANTHER" id="PTHR43236">
    <property type="entry name" value="ANTITOXIN HIGA1"/>
    <property type="match status" value="1"/>
</dbReference>
<dbReference type="Proteomes" id="UP000726170">
    <property type="component" value="Unassembled WGS sequence"/>
</dbReference>
<dbReference type="EMBL" id="JAHLQF010000004">
    <property type="protein sequence ID" value="MBU5485744.1"/>
    <property type="molecule type" value="Genomic_DNA"/>
</dbReference>
<proteinExistence type="predicted"/>
<dbReference type="PANTHER" id="PTHR43236:SF1">
    <property type="entry name" value="BLL7220 PROTEIN"/>
    <property type="match status" value="1"/>
</dbReference>
<evidence type="ECO:0000259" key="1">
    <source>
        <dbReference type="Pfam" id="PF06114"/>
    </source>
</evidence>
<dbReference type="InterPro" id="IPR010359">
    <property type="entry name" value="IrrE_HExxH"/>
</dbReference>
<dbReference type="RefSeq" id="WP_216440318.1">
    <property type="nucleotide sequence ID" value="NZ_JAHLQF010000004.1"/>
</dbReference>
<sequence length="269" mass="32253">MEFNRFKRTITNNRKFETSVKEALNEFNNRVQWSGDIPKIMKEIGKKLDVLIFEIPMKDSEFGAVYLDTTYSKYLLLNSNQPRSKMYFSFCHDLYHIIKGTPDYINERREVYFNHEYTGDENECKANLFAANLLMPEYEFKKMYELYNNDSEDTLYTIIKLMNYFNSPYVAVLLRLFELNIFGNDDLKGLNNFLELEMNDVEKLFDELWIDKEILTPTLKDEMGHIFNIIKKEGEYLLKKQLISEYDFKNIQKNIELFYNEIKLEGKDE</sequence>
<organism evidence="2 3">
    <name type="scientific">Clostridium mobile</name>
    <dbReference type="NCBI Taxonomy" id="2841512"/>
    <lineage>
        <taxon>Bacteria</taxon>
        <taxon>Bacillati</taxon>
        <taxon>Bacillota</taxon>
        <taxon>Clostridia</taxon>
        <taxon>Eubacteriales</taxon>
        <taxon>Clostridiaceae</taxon>
        <taxon>Clostridium</taxon>
    </lineage>
</organism>
<comment type="caution">
    <text evidence="2">The sequence shown here is derived from an EMBL/GenBank/DDBJ whole genome shotgun (WGS) entry which is preliminary data.</text>
</comment>
<reference evidence="2 3" key="1">
    <citation type="submission" date="2021-06" db="EMBL/GenBank/DDBJ databases">
        <authorList>
            <person name="Sun Q."/>
            <person name="Li D."/>
        </authorList>
    </citation>
    <scope>NUCLEOTIDE SEQUENCE [LARGE SCALE GENOMIC DNA]</scope>
    <source>
        <strain evidence="2 3">MSJ-11</strain>
    </source>
</reference>
<evidence type="ECO:0000313" key="3">
    <source>
        <dbReference type="Proteomes" id="UP000726170"/>
    </source>
</evidence>
<dbReference type="InterPro" id="IPR052345">
    <property type="entry name" value="Rad_response_metalloprotease"/>
</dbReference>
<gene>
    <name evidence="2" type="ORF">KQI86_15595</name>
</gene>
<evidence type="ECO:0000313" key="2">
    <source>
        <dbReference type="EMBL" id="MBU5485744.1"/>
    </source>
</evidence>
<dbReference type="Pfam" id="PF06114">
    <property type="entry name" value="Peptidase_M78"/>
    <property type="match status" value="1"/>
</dbReference>
<feature type="domain" description="IrrE N-terminal-like" evidence="1">
    <location>
        <begin position="47"/>
        <end position="176"/>
    </location>
</feature>